<protein>
    <recommendedName>
        <fullName evidence="3">UDP-N-acetylglucosamine 2-epimerase (non-hydrolyzing)</fullName>
        <ecNumber evidence="3">5.1.3.14</ecNumber>
    </recommendedName>
</protein>
<evidence type="ECO:0000313" key="7">
    <source>
        <dbReference type="Proteomes" id="UP000239203"/>
    </source>
</evidence>
<reference evidence="6 7" key="1">
    <citation type="submission" date="2018-02" db="EMBL/GenBank/DDBJ databases">
        <title>Genomic Encyclopedia of Archaeal and Bacterial Type Strains, Phase II (KMG-II): from individual species to whole genera.</title>
        <authorList>
            <person name="Goeker M."/>
        </authorList>
    </citation>
    <scope>NUCLEOTIDE SEQUENCE [LARGE SCALE GENOMIC DNA]</scope>
    <source>
        <strain evidence="6 7">YU 961-1</strain>
    </source>
</reference>
<dbReference type="Pfam" id="PF02350">
    <property type="entry name" value="Epimerase_2"/>
    <property type="match status" value="1"/>
</dbReference>
<keyword evidence="1 4" id="KW-0413">Isomerase</keyword>
<proteinExistence type="inferred from homology"/>
<dbReference type="EC" id="5.1.3.14" evidence="3"/>
<evidence type="ECO:0000259" key="5">
    <source>
        <dbReference type="Pfam" id="PF02350"/>
    </source>
</evidence>
<dbReference type="PANTHER" id="PTHR43174:SF2">
    <property type="entry name" value="UDP-N-ACETYLGLUCOSAMINE 2-EPIMERASE"/>
    <property type="match status" value="1"/>
</dbReference>
<evidence type="ECO:0000256" key="3">
    <source>
        <dbReference type="ARBA" id="ARBA00038858"/>
    </source>
</evidence>
<dbReference type="SUPFAM" id="SSF53756">
    <property type="entry name" value="UDP-Glycosyltransferase/glycogen phosphorylase"/>
    <property type="match status" value="1"/>
</dbReference>
<dbReference type="CDD" id="cd03786">
    <property type="entry name" value="GTB_UDP-GlcNAc_2-Epimerase"/>
    <property type="match status" value="1"/>
</dbReference>
<dbReference type="Gene3D" id="3.40.50.2000">
    <property type="entry name" value="Glycogen Phosphorylase B"/>
    <property type="match status" value="2"/>
</dbReference>
<keyword evidence="7" id="KW-1185">Reference proteome</keyword>
<accession>A0A2S6GUL1</accession>
<dbReference type="GO" id="GO:0008761">
    <property type="term" value="F:UDP-N-acetylglucosamine 2-epimerase activity"/>
    <property type="evidence" value="ECO:0007669"/>
    <property type="project" value="UniProtKB-EC"/>
</dbReference>
<dbReference type="PANTHER" id="PTHR43174">
    <property type="entry name" value="UDP-N-ACETYLGLUCOSAMINE 2-EPIMERASE"/>
    <property type="match status" value="1"/>
</dbReference>
<evidence type="ECO:0000256" key="1">
    <source>
        <dbReference type="ARBA" id="ARBA00023235"/>
    </source>
</evidence>
<evidence type="ECO:0000256" key="2">
    <source>
        <dbReference type="ARBA" id="ARBA00038209"/>
    </source>
</evidence>
<gene>
    <name evidence="6" type="ORF">CLV40_104172</name>
</gene>
<name>A0A2S6GUL1_9PSEU</name>
<feature type="domain" description="UDP-N-acetylglucosamine 2-epimerase" evidence="5">
    <location>
        <begin position="24"/>
        <end position="366"/>
    </location>
</feature>
<organism evidence="6 7">
    <name type="scientific">Actinokineospora auranticolor</name>
    <dbReference type="NCBI Taxonomy" id="155976"/>
    <lineage>
        <taxon>Bacteria</taxon>
        <taxon>Bacillati</taxon>
        <taxon>Actinomycetota</taxon>
        <taxon>Actinomycetes</taxon>
        <taxon>Pseudonocardiales</taxon>
        <taxon>Pseudonocardiaceae</taxon>
        <taxon>Actinokineospora</taxon>
    </lineage>
</organism>
<comment type="caution">
    <text evidence="6">The sequence shown here is derived from an EMBL/GenBank/DDBJ whole genome shotgun (WGS) entry which is preliminary data.</text>
</comment>
<dbReference type="NCBIfam" id="TIGR00236">
    <property type="entry name" value="wecB"/>
    <property type="match status" value="1"/>
</dbReference>
<evidence type="ECO:0000313" key="6">
    <source>
        <dbReference type="EMBL" id="PPK68928.1"/>
    </source>
</evidence>
<dbReference type="Proteomes" id="UP000239203">
    <property type="component" value="Unassembled WGS sequence"/>
</dbReference>
<comment type="similarity">
    <text evidence="2 4">Belongs to the UDP-N-acetylglucosamine 2-epimerase family.</text>
</comment>
<evidence type="ECO:0000256" key="4">
    <source>
        <dbReference type="RuleBase" id="RU003513"/>
    </source>
</evidence>
<dbReference type="InterPro" id="IPR003331">
    <property type="entry name" value="UDP_GlcNAc_Epimerase_2_dom"/>
</dbReference>
<sequence>MNEEVMLLVGTRPEAVKAAPVALALARSRGLRPYMVHSGQHPGVVEQAVAPFGLCPDEVLVVERPRGGQAELVSALLPALDGALRRREPGALVVQGDTTTTLAGALAAFWRGVPVVHLEAGLRTGDLAAPFPEEANRQMVARIAALHLAPTPGAADALRAEGVPESSIEVTGNTVVDAVRHIAAVDLPAINPVLASLEQDLDRGSRSVLVTVHRRESWGPPLAEVLGAVRALADGHPDVRVLLPVHPNPTVRAQVAEVAAGHPRIALTGPLDYPDLVRALRRATLVITDSGGIQEEAPTFGVPVLVARDVTERVEAVRAGHAHVVGTDRARILATAERLLATPPHPTSPNPFGDGHAATRVVAALERLLVREPTPAA</sequence>
<dbReference type="AlphaFoldDB" id="A0A2S6GUL1"/>
<dbReference type="EMBL" id="PTIX01000004">
    <property type="protein sequence ID" value="PPK68928.1"/>
    <property type="molecule type" value="Genomic_DNA"/>
</dbReference>
<dbReference type="InterPro" id="IPR029767">
    <property type="entry name" value="WecB-like"/>
</dbReference>